<accession>A0A5B6ZVZ4</accession>
<comment type="similarity">
    <text evidence="9">Belongs to the auxin efflux carrier (TC 2.A.69.2) family.</text>
</comment>
<dbReference type="EMBL" id="GHES01018131">
    <property type="protein sequence ID" value="MPA48690.1"/>
    <property type="molecule type" value="Transcribed_RNA"/>
</dbReference>
<dbReference type="AlphaFoldDB" id="A0A5B6ZVZ4"/>
<comment type="subcellular location">
    <subcellularLocation>
        <location evidence="1">Endoplasmic reticulum membrane</location>
        <topology evidence="1">Multi-pass membrane protein</topology>
    </subcellularLocation>
</comment>
<keyword evidence="3 10" id="KW-0812">Transmembrane</keyword>
<dbReference type="GO" id="GO:0005789">
    <property type="term" value="C:endoplasmic reticulum membrane"/>
    <property type="evidence" value="ECO:0007669"/>
    <property type="project" value="UniProtKB-SubCell"/>
</dbReference>
<organism evidence="11">
    <name type="scientific">Davidia involucrata</name>
    <name type="common">Dove tree</name>
    <dbReference type="NCBI Taxonomy" id="16924"/>
    <lineage>
        <taxon>Eukaryota</taxon>
        <taxon>Viridiplantae</taxon>
        <taxon>Streptophyta</taxon>
        <taxon>Embryophyta</taxon>
        <taxon>Tracheophyta</taxon>
        <taxon>Spermatophyta</taxon>
        <taxon>Magnoliopsida</taxon>
        <taxon>eudicotyledons</taxon>
        <taxon>Gunneridae</taxon>
        <taxon>Pentapetalae</taxon>
        <taxon>asterids</taxon>
        <taxon>Cornales</taxon>
        <taxon>Nyssaceae</taxon>
        <taxon>Davidia</taxon>
    </lineage>
</organism>
<keyword evidence="5 10" id="KW-1133">Transmembrane helix</keyword>
<feature type="transmembrane region" description="Helical" evidence="10">
    <location>
        <begin position="46"/>
        <end position="66"/>
    </location>
</feature>
<evidence type="ECO:0000256" key="6">
    <source>
        <dbReference type="ARBA" id="ARBA00023136"/>
    </source>
</evidence>
<feature type="transmembrane region" description="Helical" evidence="10">
    <location>
        <begin position="398"/>
        <end position="418"/>
    </location>
</feature>
<proteinExistence type="inferred from homology"/>
<feature type="transmembrane region" description="Helical" evidence="10">
    <location>
        <begin position="12"/>
        <end position="34"/>
    </location>
</feature>
<evidence type="ECO:0000256" key="10">
    <source>
        <dbReference type="SAM" id="Phobius"/>
    </source>
</evidence>
<evidence type="ECO:0000256" key="4">
    <source>
        <dbReference type="ARBA" id="ARBA00022824"/>
    </source>
</evidence>
<dbReference type="InterPro" id="IPR045033">
    <property type="entry name" value="PILS1/3/4/5/7"/>
</dbReference>
<dbReference type="GO" id="GO:0009734">
    <property type="term" value="P:auxin-activated signaling pathway"/>
    <property type="evidence" value="ECO:0007669"/>
    <property type="project" value="UniProtKB-KW"/>
</dbReference>
<feature type="transmembrane region" description="Helical" evidence="10">
    <location>
        <begin position="72"/>
        <end position="93"/>
    </location>
</feature>
<evidence type="ECO:0000256" key="7">
    <source>
        <dbReference type="ARBA" id="ARBA00023294"/>
    </source>
</evidence>
<feature type="transmembrane region" description="Helical" evidence="10">
    <location>
        <begin position="363"/>
        <end position="386"/>
    </location>
</feature>
<dbReference type="PANTHER" id="PTHR31651:SF3">
    <property type="entry name" value="PROTEIN PIN-LIKES 7"/>
    <property type="match status" value="1"/>
</dbReference>
<dbReference type="PANTHER" id="PTHR31651">
    <property type="match status" value="1"/>
</dbReference>
<dbReference type="Pfam" id="PF03547">
    <property type="entry name" value="Mem_trans"/>
    <property type="match status" value="1"/>
</dbReference>
<evidence type="ECO:0000256" key="8">
    <source>
        <dbReference type="ARBA" id="ARBA00025100"/>
    </source>
</evidence>
<dbReference type="GO" id="GO:0080162">
    <property type="term" value="P:endoplasmic reticulum to cytosol auxin transport"/>
    <property type="evidence" value="ECO:0007669"/>
    <property type="project" value="InterPro"/>
</dbReference>
<evidence type="ECO:0000313" key="11">
    <source>
        <dbReference type="EMBL" id="MPA48690.1"/>
    </source>
</evidence>
<sequence length="420" mass="45636">MGFLELLEVASMPMVQVLLMTLLGAFLATDYIGILPRDARRSLNKIVFMVFTPALMFSSLAGTVTLQDIISWWFMPVNIGITFLIGGTIGWIVTKILKLEPHLEGLVIAACSSGNLGNILLILVPAICKEDGNPFGDPSICESNGLSYAAFSMALGAVYIWTFTYQVMRSSALKYKALKAAEEVSKVPNKDLDANGKTHLLEGEYKEHVTIVVSSTKSAEEDAENQAIVSQVSASKLEKEHVSLWGKLKGIFHPILEVVLEPPTLGAMVGFIFGATPWLRNLIIGGTAPLRVIQDSVKLLGNGTIPCITLILGGNLTGIGRARLKPSMIIAILCVRYMILPAIGIGVVKAATEFGFLPSDPLYHFMLMVQFTLPPAMSIGTMAQLFDVGQEECSVLMLWTYLCAALALTVWCTVYMWILS</sequence>
<evidence type="ECO:0000256" key="3">
    <source>
        <dbReference type="ARBA" id="ARBA00022692"/>
    </source>
</evidence>
<keyword evidence="6 10" id="KW-0472">Membrane</keyword>
<comment type="function">
    <text evidence="8">Involved in cellular auxin homeostasis by regulating auxin metabolism. Regulates intracellular auxin accumulation at the endoplasmic reticulum and thus auxin availability for nuclear auxin signaling.</text>
</comment>
<evidence type="ECO:0000256" key="5">
    <source>
        <dbReference type="ARBA" id="ARBA00022989"/>
    </source>
</evidence>
<reference evidence="11" key="1">
    <citation type="submission" date="2019-08" db="EMBL/GenBank/DDBJ databases">
        <title>Reference gene set and small RNA set construction with multiple tissues from Davidia involucrata Baill.</title>
        <authorList>
            <person name="Yang H."/>
            <person name="Zhou C."/>
            <person name="Li G."/>
            <person name="Wang J."/>
            <person name="Gao P."/>
            <person name="Wang M."/>
            <person name="Wang R."/>
            <person name="Zhao Y."/>
        </authorList>
    </citation>
    <scope>NUCLEOTIDE SEQUENCE</scope>
    <source>
        <tissue evidence="11">Mixed with DoveR01_LX</tissue>
    </source>
</reference>
<dbReference type="InterPro" id="IPR004776">
    <property type="entry name" value="Mem_transp_PIN-like"/>
</dbReference>
<keyword evidence="4" id="KW-0256">Endoplasmic reticulum</keyword>
<gene>
    <name evidence="11" type="ORF">Din_018131</name>
</gene>
<evidence type="ECO:0000256" key="1">
    <source>
        <dbReference type="ARBA" id="ARBA00004477"/>
    </source>
</evidence>
<feature type="transmembrane region" description="Helical" evidence="10">
    <location>
        <begin position="147"/>
        <end position="168"/>
    </location>
</feature>
<evidence type="ECO:0000256" key="9">
    <source>
        <dbReference type="ARBA" id="ARBA00025752"/>
    </source>
</evidence>
<feature type="transmembrane region" description="Helical" evidence="10">
    <location>
        <begin position="105"/>
        <end position="127"/>
    </location>
</feature>
<evidence type="ECO:0008006" key="12">
    <source>
        <dbReference type="Google" id="ProtNLM"/>
    </source>
</evidence>
<keyword evidence="2" id="KW-0813">Transport</keyword>
<keyword evidence="7" id="KW-0927">Auxin signaling pathway</keyword>
<protein>
    <recommendedName>
        <fullName evidence="12">Auxin efflux carrier family protein</fullName>
    </recommendedName>
</protein>
<name>A0A5B6ZVZ4_DAVIN</name>
<evidence type="ECO:0000256" key="2">
    <source>
        <dbReference type="ARBA" id="ARBA00022448"/>
    </source>
</evidence>
<feature type="transmembrane region" description="Helical" evidence="10">
    <location>
        <begin position="329"/>
        <end position="351"/>
    </location>
</feature>